<keyword evidence="1" id="KW-0472">Membrane</keyword>
<keyword evidence="3" id="KW-1185">Reference proteome</keyword>
<evidence type="ECO:0000313" key="3">
    <source>
        <dbReference type="Proteomes" id="UP001429745"/>
    </source>
</evidence>
<dbReference type="Proteomes" id="UP001429745">
    <property type="component" value="Unassembled WGS sequence"/>
</dbReference>
<keyword evidence="1" id="KW-1133">Transmembrane helix</keyword>
<gene>
    <name evidence="2" type="ORF">HF576_05635</name>
</gene>
<organism evidence="2 3">
    <name type="scientific">Microbacterium salsuginis</name>
    <dbReference type="NCBI Taxonomy" id="2722803"/>
    <lineage>
        <taxon>Bacteria</taxon>
        <taxon>Bacillati</taxon>
        <taxon>Actinomycetota</taxon>
        <taxon>Actinomycetes</taxon>
        <taxon>Micrococcales</taxon>
        <taxon>Microbacteriaceae</taxon>
        <taxon>Microbacterium</taxon>
    </lineage>
</organism>
<reference evidence="2 3" key="1">
    <citation type="submission" date="2020-04" db="EMBL/GenBank/DDBJ databases">
        <title>CFH 90308 Microbacterium sp.</title>
        <authorList>
            <person name="Nie G."/>
            <person name="Ming H."/>
            <person name="Xia T."/>
        </authorList>
    </citation>
    <scope>NUCLEOTIDE SEQUENCE [LARGE SCALE GENOMIC DNA]</scope>
    <source>
        <strain evidence="2 3">CFH 90308</strain>
    </source>
</reference>
<evidence type="ECO:0000313" key="2">
    <source>
        <dbReference type="EMBL" id="NLP83320.1"/>
    </source>
</evidence>
<feature type="transmembrane region" description="Helical" evidence="1">
    <location>
        <begin position="108"/>
        <end position="129"/>
    </location>
</feature>
<comment type="caution">
    <text evidence="2">The sequence shown here is derived from an EMBL/GenBank/DDBJ whole genome shotgun (WGS) entry which is preliminary data.</text>
</comment>
<dbReference type="EMBL" id="JABACI010000001">
    <property type="protein sequence ID" value="NLP83320.1"/>
    <property type="molecule type" value="Genomic_DNA"/>
</dbReference>
<keyword evidence="1" id="KW-0812">Transmembrane</keyword>
<evidence type="ECO:0000256" key="1">
    <source>
        <dbReference type="SAM" id="Phobius"/>
    </source>
</evidence>
<accession>A0ABX1KA88</accession>
<feature type="transmembrane region" description="Helical" evidence="1">
    <location>
        <begin position="156"/>
        <end position="178"/>
    </location>
</feature>
<feature type="transmembrane region" description="Helical" evidence="1">
    <location>
        <begin position="82"/>
        <end position="102"/>
    </location>
</feature>
<proteinExistence type="predicted"/>
<sequence>MARRRAPSGLDPHSSTFAAFADMLYAGVLVFGLSVLLVTWFAALSAGVEELRSARAEDRHVRARAVWSAFANRVARHPLSHVVVPTAVTALLVVDVVVLPYVAPGELWATALPIVLAAGLGAIALRIAGAWRRDVPARRTFAVAWRRMSQDAPGSALLVLAVAAAGAVVAIAPMLAVVMPGPLALAAVAMDREPVEPA</sequence>
<protein>
    <submittedName>
        <fullName evidence="2">Uncharacterized protein</fullName>
    </submittedName>
</protein>
<feature type="transmembrane region" description="Helical" evidence="1">
    <location>
        <begin position="23"/>
        <end position="46"/>
    </location>
</feature>
<dbReference type="RefSeq" id="WP_168911740.1">
    <property type="nucleotide sequence ID" value="NZ_JABACI010000001.1"/>
</dbReference>
<name>A0ABX1KA88_9MICO</name>